<organism evidence="1 2">
    <name type="scientific">Nakamurella multipartita (strain ATCC 700099 / DSM 44233 / CIP 104796 / JCM 9543 / NBRC 105858 / Y-104)</name>
    <name type="common">Microsphaera multipartita</name>
    <dbReference type="NCBI Taxonomy" id="479431"/>
    <lineage>
        <taxon>Bacteria</taxon>
        <taxon>Bacillati</taxon>
        <taxon>Actinomycetota</taxon>
        <taxon>Actinomycetes</taxon>
        <taxon>Nakamurellales</taxon>
        <taxon>Nakamurellaceae</taxon>
        <taxon>Nakamurella</taxon>
    </lineage>
</organism>
<protein>
    <submittedName>
        <fullName evidence="1">Uncharacterized protein</fullName>
    </submittedName>
</protein>
<proteinExistence type="predicted"/>
<dbReference type="InParanoid" id="C8X6M9"/>
<dbReference type="RefSeq" id="WP_015747771.1">
    <property type="nucleotide sequence ID" value="NC_013235.1"/>
</dbReference>
<dbReference type="EMBL" id="CP001737">
    <property type="protein sequence ID" value="ACV78884.1"/>
    <property type="molecule type" value="Genomic_DNA"/>
</dbReference>
<evidence type="ECO:0000313" key="2">
    <source>
        <dbReference type="Proteomes" id="UP000002218"/>
    </source>
</evidence>
<reference evidence="1 2" key="2">
    <citation type="journal article" date="2010" name="Stand. Genomic Sci.">
        <title>Complete genome sequence of Nakamurella multipartita type strain (Y-104).</title>
        <authorList>
            <person name="Tice H."/>
            <person name="Mayilraj S."/>
            <person name="Sims D."/>
            <person name="Lapidus A."/>
            <person name="Nolan M."/>
            <person name="Lucas S."/>
            <person name="Glavina Del Rio T."/>
            <person name="Copeland A."/>
            <person name="Cheng J.F."/>
            <person name="Meincke L."/>
            <person name="Bruce D."/>
            <person name="Goodwin L."/>
            <person name="Pitluck S."/>
            <person name="Ivanova N."/>
            <person name="Mavromatis K."/>
            <person name="Ovchinnikova G."/>
            <person name="Pati A."/>
            <person name="Chen A."/>
            <person name="Palaniappan K."/>
            <person name="Land M."/>
            <person name="Hauser L."/>
            <person name="Chang Y.J."/>
            <person name="Jeffries C.D."/>
            <person name="Detter J.C."/>
            <person name="Brettin T."/>
            <person name="Rohde M."/>
            <person name="Goker M."/>
            <person name="Bristow J."/>
            <person name="Eisen J.A."/>
            <person name="Markowitz V."/>
            <person name="Hugenholtz P."/>
            <person name="Kyrpides N.C."/>
            <person name="Klenk H.P."/>
            <person name="Chen F."/>
        </authorList>
    </citation>
    <scope>NUCLEOTIDE SEQUENCE [LARGE SCALE GENOMIC DNA]</scope>
    <source>
        <strain evidence="2">ATCC 700099 / DSM 44233 / CIP 104796 / JCM 9543 / NBRC 105858 / Y-104</strain>
    </source>
</reference>
<keyword evidence="2" id="KW-1185">Reference proteome</keyword>
<dbReference type="HOGENOM" id="CLU_3155205_0_0_11"/>
<sequence length="48" mass="5288">MILLDVTDLGGPWTTLYQGTVVVSIDHKGDWDVLQHTGSTRDICTELS</sequence>
<dbReference type="KEGG" id="nml:Namu_2519"/>
<name>C8X6M9_NAKMY</name>
<dbReference type="Proteomes" id="UP000002218">
    <property type="component" value="Chromosome"/>
</dbReference>
<dbReference type="STRING" id="479431.Namu_2519"/>
<gene>
    <name evidence="1" type="ordered locus">Namu_2519</name>
</gene>
<accession>C8X6M9</accession>
<dbReference type="AlphaFoldDB" id="C8X6M9"/>
<evidence type="ECO:0000313" key="1">
    <source>
        <dbReference type="EMBL" id="ACV78884.1"/>
    </source>
</evidence>
<reference evidence="2" key="1">
    <citation type="submission" date="2009-09" db="EMBL/GenBank/DDBJ databases">
        <title>The complete genome of Nakamurella multipartita DSM 44233.</title>
        <authorList>
            <consortium name="US DOE Joint Genome Institute (JGI-PGF)"/>
            <person name="Lucas S."/>
            <person name="Copeland A."/>
            <person name="Lapidus A."/>
            <person name="Glavina del Rio T."/>
            <person name="Dalin E."/>
            <person name="Tice H."/>
            <person name="Bruce D."/>
            <person name="Goodwin L."/>
            <person name="Pitluck S."/>
            <person name="Kyrpides N."/>
            <person name="Mavromatis K."/>
            <person name="Ivanova N."/>
            <person name="Ovchinnikova G."/>
            <person name="Sims D."/>
            <person name="Meincke L."/>
            <person name="Brettin T."/>
            <person name="Detter J.C."/>
            <person name="Han C."/>
            <person name="Larimer F."/>
            <person name="Land M."/>
            <person name="Hauser L."/>
            <person name="Markowitz V."/>
            <person name="Cheng J.-F."/>
            <person name="Hugenholtz P."/>
            <person name="Woyke T."/>
            <person name="Wu D."/>
            <person name="Klenk H.-P."/>
            <person name="Eisen J.A."/>
        </authorList>
    </citation>
    <scope>NUCLEOTIDE SEQUENCE [LARGE SCALE GENOMIC DNA]</scope>
    <source>
        <strain evidence="2">ATCC 700099 / DSM 44233 / CIP 104796 / JCM 9543 / NBRC 105858 / Y-104</strain>
    </source>
</reference>